<organism evidence="1 2">
    <name type="scientific">Austropuccinia psidii MF-1</name>
    <dbReference type="NCBI Taxonomy" id="1389203"/>
    <lineage>
        <taxon>Eukaryota</taxon>
        <taxon>Fungi</taxon>
        <taxon>Dikarya</taxon>
        <taxon>Basidiomycota</taxon>
        <taxon>Pucciniomycotina</taxon>
        <taxon>Pucciniomycetes</taxon>
        <taxon>Pucciniales</taxon>
        <taxon>Sphaerophragmiaceae</taxon>
        <taxon>Austropuccinia</taxon>
    </lineage>
</organism>
<dbReference type="Proteomes" id="UP000765509">
    <property type="component" value="Unassembled WGS sequence"/>
</dbReference>
<dbReference type="EMBL" id="AVOT02144118">
    <property type="protein sequence ID" value="MBW0591627.1"/>
    <property type="molecule type" value="Genomic_DNA"/>
</dbReference>
<evidence type="ECO:0000313" key="2">
    <source>
        <dbReference type="Proteomes" id="UP000765509"/>
    </source>
</evidence>
<name>A0A9Q3L2V5_9BASI</name>
<keyword evidence="2" id="KW-1185">Reference proteome</keyword>
<dbReference type="OrthoDB" id="3158924at2759"/>
<evidence type="ECO:0000313" key="1">
    <source>
        <dbReference type="EMBL" id="MBW0591627.1"/>
    </source>
</evidence>
<comment type="caution">
    <text evidence="1">The sequence shown here is derived from an EMBL/GenBank/DDBJ whole genome shotgun (WGS) entry which is preliminary data.</text>
</comment>
<dbReference type="AlphaFoldDB" id="A0A9Q3L2V5"/>
<reference evidence="1" key="1">
    <citation type="submission" date="2021-03" db="EMBL/GenBank/DDBJ databases">
        <title>Draft genome sequence of rust myrtle Austropuccinia psidii MF-1, a brazilian biotype.</title>
        <authorList>
            <person name="Quecine M.C."/>
            <person name="Pachon D.M.R."/>
            <person name="Bonatelli M.L."/>
            <person name="Correr F.H."/>
            <person name="Franceschini L.M."/>
            <person name="Leite T.F."/>
            <person name="Margarido G.R.A."/>
            <person name="Almeida C.A."/>
            <person name="Ferrarezi J.A."/>
            <person name="Labate C.A."/>
        </authorList>
    </citation>
    <scope>NUCLEOTIDE SEQUENCE</scope>
    <source>
        <strain evidence="1">MF-1</strain>
    </source>
</reference>
<sequence>MIQEMVDIIRRFCSYGIQCKDQERYTHNWVKPLPQFQLVYNTNQTSTTGKLPSLVEKRWNALMPVYHLKKSLLTTNPASKDFHDMWKRAFDTAERCIAEAKEYKKQRYEKTHKEPQFREGDQVLESTFNFNNIKGPKNMRASFV</sequence>
<protein>
    <submittedName>
        <fullName evidence="1">Uncharacterized protein</fullName>
    </submittedName>
</protein>
<gene>
    <name evidence="1" type="ORF">O181_131342</name>
</gene>
<proteinExistence type="predicted"/>
<accession>A0A9Q3L2V5</accession>